<comment type="caution">
    <text evidence="1">The sequence shown here is derived from an EMBL/GenBank/DDBJ whole genome shotgun (WGS) entry which is preliminary data.</text>
</comment>
<gene>
    <name evidence="1" type="ORF">Defa_14320</name>
</gene>
<dbReference type="EMBL" id="BAAFSG010000001">
    <property type="protein sequence ID" value="GAB1253945.1"/>
    <property type="molecule type" value="Genomic_DNA"/>
</dbReference>
<proteinExistence type="predicted"/>
<organism evidence="1 2">
    <name type="scientific">Desulfovibrio falkowii</name>
    <dbReference type="NCBI Taxonomy" id="3136602"/>
    <lineage>
        <taxon>Bacteria</taxon>
        <taxon>Pseudomonadati</taxon>
        <taxon>Thermodesulfobacteriota</taxon>
        <taxon>Desulfovibrionia</taxon>
        <taxon>Desulfovibrionales</taxon>
        <taxon>Desulfovibrionaceae</taxon>
        <taxon>Desulfovibrio</taxon>
    </lineage>
</organism>
<name>A0ABQ0E834_9BACT</name>
<sequence>MAEKAKIPLKKIEALKKRLQKLPLKDDVKSREEAVEILEASFQDALKKGYTLKELRSLFAEEAVALPLSLLKKTTRQKTATFSPQYCGENRGKGLAKKQNPPQDSLSNWIRQMRNCEYERAHFVYRRQ</sequence>
<evidence type="ECO:0000313" key="1">
    <source>
        <dbReference type="EMBL" id="GAB1253945.1"/>
    </source>
</evidence>
<evidence type="ECO:0000313" key="2">
    <source>
        <dbReference type="Proteomes" id="UP001628192"/>
    </source>
</evidence>
<protein>
    <submittedName>
        <fullName evidence="1">Uncharacterized protein</fullName>
    </submittedName>
</protein>
<keyword evidence="2" id="KW-1185">Reference proteome</keyword>
<reference evidence="1 2" key="1">
    <citation type="journal article" date="2025" name="Int. J. Syst. Evol. Microbiol.">
        <title>Desulfovibrio falkowii sp. nov., Porphyromonas miyakawae sp. nov., Mediterraneibacter flintii sp. nov. and Owariibacterium komagatae gen. nov., sp. nov., isolated from human faeces.</title>
        <authorList>
            <person name="Hamaguchi T."/>
            <person name="Ohara M."/>
            <person name="Hisatomi A."/>
            <person name="Sekiguchi K."/>
            <person name="Takeda J.I."/>
            <person name="Ueyama J."/>
            <person name="Ito M."/>
            <person name="Nishiwaki H."/>
            <person name="Ogi T."/>
            <person name="Hirayama M."/>
            <person name="Ohkuma M."/>
            <person name="Sakamoto M."/>
            <person name="Ohno K."/>
        </authorList>
    </citation>
    <scope>NUCLEOTIDE SEQUENCE [LARGE SCALE GENOMIC DNA]</scope>
    <source>
        <strain evidence="1 2">13CB8C</strain>
    </source>
</reference>
<accession>A0ABQ0E834</accession>
<dbReference type="Proteomes" id="UP001628192">
    <property type="component" value="Unassembled WGS sequence"/>
</dbReference>
<dbReference type="RefSeq" id="WP_407844544.1">
    <property type="nucleotide sequence ID" value="NZ_BAAFSG010000001.1"/>
</dbReference>